<protein>
    <submittedName>
        <fullName evidence="1">Uncharacterized protein</fullName>
    </submittedName>
</protein>
<accession>A0A2A2KTN1</accession>
<organism evidence="1 2">
    <name type="scientific">Diploscapter pachys</name>
    <dbReference type="NCBI Taxonomy" id="2018661"/>
    <lineage>
        <taxon>Eukaryota</taxon>
        <taxon>Metazoa</taxon>
        <taxon>Ecdysozoa</taxon>
        <taxon>Nematoda</taxon>
        <taxon>Chromadorea</taxon>
        <taxon>Rhabditida</taxon>
        <taxon>Rhabditina</taxon>
        <taxon>Rhabditomorpha</taxon>
        <taxon>Rhabditoidea</taxon>
        <taxon>Rhabditidae</taxon>
        <taxon>Diploscapter</taxon>
    </lineage>
</organism>
<evidence type="ECO:0000313" key="2">
    <source>
        <dbReference type="Proteomes" id="UP000218231"/>
    </source>
</evidence>
<evidence type="ECO:0000313" key="1">
    <source>
        <dbReference type="EMBL" id="PAV77197.1"/>
    </source>
</evidence>
<dbReference type="AlphaFoldDB" id="A0A2A2KTN1"/>
<name>A0A2A2KTN1_9BILA</name>
<gene>
    <name evidence="1" type="ORF">WR25_11648</name>
</gene>
<dbReference type="Proteomes" id="UP000218231">
    <property type="component" value="Unassembled WGS sequence"/>
</dbReference>
<proteinExistence type="predicted"/>
<dbReference type="EMBL" id="LIAE01007743">
    <property type="protein sequence ID" value="PAV77197.1"/>
    <property type="molecule type" value="Genomic_DNA"/>
</dbReference>
<sequence length="245" mass="25851">MRIMKQRKIVLAQGDLVEAGLLLHAAGDSLVAHAAELNVHAVGSHVEADACVRGVLVETGLRGQAGGGEAGPELLNDASDARIAADDGSQLLHFLLHAGDFGEQLLLVGLEVGSHLLEFLNPDQVVGGLVLLLLSVGSRVLGHLGRGGALLLHWATASDRSRVASSRGYCEIIIGLERIVVFFTDFRFALGEALLHFVSEGGEQLVLVGLAVEDDHGVLVSDQRPVLALPLLLKHLNNGFSSETH</sequence>
<reference evidence="1 2" key="1">
    <citation type="journal article" date="2017" name="Curr. Biol.">
        <title>Genome architecture and evolution of a unichromosomal asexual nematode.</title>
        <authorList>
            <person name="Fradin H."/>
            <person name="Zegar C."/>
            <person name="Gutwein M."/>
            <person name="Lucas J."/>
            <person name="Kovtun M."/>
            <person name="Corcoran D."/>
            <person name="Baugh L.R."/>
            <person name="Kiontke K."/>
            <person name="Gunsalus K."/>
            <person name="Fitch D.H."/>
            <person name="Piano F."/>
        </authorList>
    </citation>
    <scope>NUCLEOTIDE SEQUENCE [LARGE SCALE GENOMIC DNA]</scope>
    <source>
        <strain evidence="1">PF1309</strain>
    </source>
</reference>
<comment type="caution">
    <text evidence="1">The sequence shown here is derived from an EMBL/GenBank/DDBJ whole genome shotgun (WGS) entry which is preliminary data.</text>
</comment>
<keyword evidence="2" id="KW-1185">Reference proteome</keyword>